<evidence type="ECO:0008006" key="3">
    <source>
        <dbReference type="Google" id="ProtNLM"/>
    </source>
</evidence>
<name>A0A420DWU5_9FLAO</name>
<proteinExistence type="predicted"/>
<reference evidence="1 2" key="1">
    <citation type="submission" date="2018-09" db="EMBL/GenBank/DDBJ databases">
        <title>Genomic Encyclopedia of Archaeal and Bacterial Type Strains, Phase II (KMG-II): from individual species to whole genera.</title>
        <authorList>
            <person name="Goeker M."/>
        </authorList>
    </citation>
    <scope>NUCLEOTIDE SEQUENCE [LARGE SCALE GENOMIC DNA]</scope>
    <source>
        <strain evidence="1 2">DSM 26283</strain>
    </source>
</reference>
<dbReference type="OrthoDB" id="978343at2"/>
<dbReference type="Proteomes" id="UP000284892">
    <property type="component" value="Unassembled WGS sequence"/>
</dbReference>
<dbReference type="RefSeq" id="WP_120199901.1">
    <property type="nucleotide sequence ID" value="NZ_RAQJ01000001.1"/>
</dbReference>
<protein>
    <recommendedName>
        <fullName evidence="3">Lipoprotein</fullName>
    </recommendedName>
</protein>
<dbReference type="PROSITE" id="PS51257">
    <property type="entry name" value="PROKAR_LIPOPROTEIN"/>
    <property type="match status" value="1"/>
</dbReference>
<sequence length="290" mass="31205">MKALKIIIILVFGLTLSCSEDNDDCCINPDVPQLIIKLKFDASQERLNNLGQPATIPANNAAQSPTINKMSANYIEFAPTATTALGTGEIIFEGNETNAGGTQAINFQNAIFTGNDELFISVPLSDVASGNYNWVRVSLAYQEGIINVLTNGNEIAGTLASFVGYNNYITSFNLNGNTFNINANKPQGFWAFEALGFTTQGQAPEGATTVPNPLFNSSPIPQGSCVVTGQFENQLEITGNETENIEVTLSFSINNSFEWTEVNLDGKYEPSIGEQVVDMGLRGLIPSHSN</sequence>
<dbReference type="EMBL" id="RAQJ01000001">
    <property type="protein sequence ID" value="RKE98704.1"/>
    <property type="molecule type" value="Genomic_DNA"/>
</dbReference>
<comment type="caution">
    <text evidence="1">The sequence shown here is derived from an EMBL/GenBank/DDBJ whole genome shotgun (WGS) entry which is preliminary data.</text>
</comment>
<evidence type="ECO:0000313" key="1">
    <source>
        <dbReference type="EMBL" id="RKE98704.1"/>
    </source>
</evidence>
<evidence type="ECO:0000313" key="2">
    <source>
        <dbReference type="Proteomes" id="UP000284892"/>
    </source>
</evidence>
<keyword evidence="2" id="KW-1185">Reference proteome</keyword>
<gene>
    <name evidence="1" type="ORF">BXY80_0797</name>
</gene>
<accession>A0A420DWU5</accession>
<dbReference type="AlphaFoldDB" id="A0A420DWU5"/>
<organism evidence="1 2">
    <name type="scientific">Ichthyenterobacterium magnum</name>
    <dbReference type="NCBI Taxonomy" id="1230530"/>
    <lineage>
        <taxon>Bacteria</taxon>
        <taxon>Pseudomonadati</taxon>
        <taxon>Bacteroidota</taxon>
        <taxon>Flavobacteriia</taxon>
        <taxon>Flavobacteriales</taxon>
        <taxon>Flavobacteriaceae</taxon>
        <taxon>Ichthyenterobacterium</taxon>
    </lineage>
</organism>